<reference evidence="6" key="1">
    <citation type="submission" date="2020-10" db="EMBL/GenBank/DDBJ databases">
        <authorList>
            <person name="Gilroy R."/>
        </authorList>
    </citation>
    <scope>NUCLEOTIDE SEQUENCE</scope>
    <source>
        <strain evidence="6">ChiW25-3613</strain>
    </source>
</reference>
<evidence type="ECO:0000259" key="4">
    <source>
        <dbReference type="Pfam" id="PF00557"/>
    </source>
</evidence>
<evidence type="ECO:0000256" key="2">
    <source>
        <dbReference type="ARBA" id="ARBA00022801"/>
    </source>
</evidence>
<evidence type="ECO:0000313" key="6">
    <source>
        <dbReference type="EMBL" id="HIR39162.1"/>
    </source>
</evidence>
<keyword evidence="6" id="KW-0031">Aminopeptidase</keyword>
<dbReference type="InterPro" id="IPR050659">
    <property type="entry name" value="Peptidase_M24B"/>
</dbReference>
<organism evidence="6 7">
    <name type="scientific">Candidatus Coproplasma stercoripullorum</name>
    <dbReference type="NCBI Taxonomy" id="2840751"/>
    <lineage>
        <taxon>Bacteria</taxon>
        <taxon>Bacillati</taxon>
        <taxon>Bacillota</taxon>
        <taxon>Clostridia</taxon>
        <taxon>Eubacteriales</taxon>
        <taxon>Candidatus Coproplasma</taxon>
    </lineage>
</organism>
<dbReference type="CDD" id="cd01092">
    <property type="entry name" value="APP-like"/>
    <property type="match status" value="1"/>
</dbReference>
<dbReference type="SUPFAM" id="SSF55920">
    <property type="entry name" value="Creatinase/aminopeptidase"/>
    <property type="match status" value="1"/>
</dbReference>
<dbReference type="InterPro" id="IPR000994">
    <property type="entry name" value="Pept_M24"/>
</dbReference>
<dbReference type="PANTHER" id="PTHR46112">
    <property type="entry name" value="AMINOPEPTIDASE"/>
    <property type="match status" value="1"/>
</dbReference>
<dbReference type="PANTHER" id="PTHR46112:SF3">
    <property type="entry name" value="AMINOPEPTIDASE YPDF"/>
    <property type="match status" value="1"/>
</dbReference>
<dbReference type="Pfam" id="PF00557">
    <property type="entry name" value="Peptidase_M24"/>
    <property type="match status" value="1"/>
</dbReference>
<dbReference type="InterPro" id="IPR029149">
    <property type="entry name" value="Creatin/AminoP/Spt16_N"/>
</dbReference>
<keyword evidence="2" id="KW-0378">Hydrolase</keyword>
<keyword evidence="6" id="KW-0645">Protease</keyword>
<proteinExistence type="inferred from homology"/>
<keyword evidence="1 3" id="KW-0479">Metal-binding</keyword>
<protein>
    <submittedName>
        <fullName evidence="6">Aminopeptidase P family protein</fullName>
    </submittedName>
</protein>
<evidence type="ECO:0000313" key="7">
    <source>
        <dbReference type="Proteomes" id="UP000824179"/>
    </source>
</evidence>
<feature type="domain" description="Peptidase M24" evidence="4">
    <location>
        <begin position="129"/>
        <end position="330"/>
    </location>
</feature>
<sequence>MISERSRKIFKAAGADKLVVTAPDLRFYLTGFASSDGMVVADENGTTFYTDARYLEAAAAALKGSGIDVKEPPKGGYISLVSCDKVAAALSRITADEYLSISKQVREIVDCTPAFTEAMGVKDEGELAAIKKACEIADRAYVDMLGAFKEGMTENDAAAELEYRMRKFGASGPSFETIMAFGEGSSVPHHETGSRKLKFGDIILMDFGCKWGGYCSDCTRTFLFGDDKKHEEFKKAYEKVLEAHMAAKAQICDGMTGQSADAVARDVLKGAGLDKYFTHSLGHGIGINIHEFPRLAPRSADVLRNGMVFSDEPGVYFEGNFGIRIEDSITLENGRVVSLTDSDKKLTIL</sequence>
<dbReference type="InterPro" id="IPR001131">
    <property type="entry name" value="Peptidase_M24B_aminopep-P_CS"/>
</dbReference>
<evidence type="ECO:0000256" key="3">
    <source>
        <dbReference type="RuleBase" id="RU000590"/>
    </source>
</evidence>
<evidence type="ECO:0000259" key="5">
    <source>
        <dbReference type="Pfam" id="PF01321"/>
    </source>
</evidence>
<dbReference type="GO" id="GO:0004177">
    <property type="term" value="F:aminopeptidase activity"/>
    <property type="evidence" value="ECO:0007669"/>
    <property type="project" value="UniProtKB-KW"/>
</dbReference>
<dbReference type="SUPFAM" id="SSF53092">
    <property type="entry name" value="Creatinase/prolidase N-terminal domain"/>
    <property type="match status" value="1"/>
</dbReference>
<comment type="similarity">
    <text evidence="3">Belongs to the peptidase M24B family.</text>
</comment>
<name>A0A9D1AFE4_9FIRM</name>
<dbReference type="InterPro" id="IPR000587">
    <property type="entry name" value="Creatinase_N"/>
</dbReference>
<accession>A0A9D1AFE4</accession>
<comment type="caution">
    <text evidence="6">The sequence shown here is derived from an EMBL/GenBank/DDBJ whole genome shotgun (WGS) entry which is preliminary data.</text>
</comment>
<dbReference type="EMBL" id="DVHB01000042">
    <property type="protein sequence ID" value="HIR39162.1"/>
    <property type="molecule type" value="Genomic_DNA"/>
</dbReference>
<dbReference type="GO" id="GO:0046872">
    <property type="term" value="F:metal ion binding"/>
    <property type="evidence" value="ECO:0007669"/>
    <property type="project" value="UniProtKB-KW"/>
</dbReference>
<evidence type="ECO:0000256" key="1">
    <source>
        <dbReference type="ARBA" id="ARBA00022723"/>
    </source>
</evidence>
<dbReference type="Gene3D" id="3.40.350.10">
    <property type="entry name" value="Creatinase/prolidase N-terminal domain"/>
    <property type="match status" value="1"/>
</dbReference>
<dbReference type="AlphaFoldDB" id="A0A9D1AFE4"/>
<reference evidence="6" key="2">
    <citation type="journal article" date="2021" name="PeerJ">
        <title>Extensive microbial diversity within the chicken gut microbiome revealed by metagenomics and culture.</title>
        <authorList>
            <person name="Gilroy R."/>
            <person name="Ravi A."/>
            <person name="Getino M."/>
            <person name="Pursley I."/>
            <person name="Horton D.L."/>
            <person name="Alikhan N.F."/>
            <person name="Baker D."/>
            <person name="Gharbi K."/>
            <person name="Hall N."/>
            <person name="Watson M."/>
            <person name="Adriaenssens E.M."/>
            <person name="Foster-Nyarko E."/>
            <person name="Jarju S."/>
            <person name="Secka A."/>
            <person name="Antonio M."/>
            <person name="Oren A."/>
            <person name="Chaudhuri R.R."/>
            <person name="La Ragione R."/>
            <person name="Hildebrand F."/>
            <person name="Pallen M.J."/>
        </authorList>
    </citation>
    <scope>NUCLEOTIDE SEQUENCE</scope>
    <source>
        <strain evidence="6">ChiW25-3613</strain>
    </source>
</reference>
<dbReference type="PROSITE" id="PS00491">
    <property type="entry name" value="PROLINE_PEPTIDASE"/>
    <property type="match status" value="1"/>
</dbReference>
<dbReference type="Gene3D" id="3.90.230.10">
    <property type="entry name" value="Creatinase/methionine aminopeptidase superfamily"/>
    <property type="match status" value="1"/>
</dbReference>
<dbReference type="Pfam" id="PF01321">
    <property type="entry name" value="Creatinase_N"/>
    <property type="match status" value="1"/>
</dbReference>
<dbReference type="InterPro" id="IPR036005">
    <property type="entry name" value="Creatinase/aminopeptidase-like"/>
</dbReference>
<feature type="domain" description="Creatinase N-terminal" evidence="5">
    <location>
        <begin position="4"/>
        <end position="115"/>
    </location>
</feature>
<dbReference type="Proteomes" id="UP000824179">
    <property type="component" value="Unassembled WGS sequence"/>
</dbReference>
<gene>
    <name evidence="6" type="ORF">IAB90_02155</name>
</gene>